<dbReference type="Pfam" id="PF11640">
    <property type="entry name" value="TAN"/>
    <property type="match status" value="1"/>
</dbReference>
<dbReference type="InterPro" id="IPR038980">
    <property type="entry name" value="ATM_plant"/>
</dbReference>
<keyword evidence="15" id="KW-0156">Chromatin regulator</keyword>
<evidence type="ECO:0000256" key="16">
    <source>
        <dbReference type="SAM" id="MobiDB-lite"/>
    </source>
</evidence>
<evidence type="ECO:0000256" key="5">
    <source>
        <dbReference type="ARBA" id="ARBA00022527"/>
    </source>
</evidence>
<accession>L8WN95</accession>
<dbReference type="InterPro" id="IPR014009">
    <property type="entry name" value="PIK_FAT"/>
</dbReference>
<comment type="subcellular location">
    <subcellularLocation>
        <location evidence="15">Chromosome</location>
        <location evidence="15">Telomere</location>
    </subcellularLocation>
    <subcellularLocation>
        <location evidence="1 15">Nucleus</location>
    </subcellularLocation>
</comment>
<dbReference type="InterPro" id="IPR018936">
    <property type="entry name" value="PI3/4_kinase_CS"/>
</dbReference>
<dbReference type="GO" id="GO:0000781">
    <property type="term" value="C:chromosome, telomeric region"/>
    <property type="evidence" value="ECO:0007669"/>
    <property type="project" value="UniProtKB-SubCell"/>
</dbReference>
<dbReference type="Gene3D" id="3.30.1010.10">
    <property type="entry name" value="Phosphatidylinositol 3-kinase Catalytic Subunit, Chain A, domain 4"/>
    <property type="match status" value="1"/>
</dbReference>
<reference evidence="20 21" key="1">
    <citation type="journal article" date="2013" name="Nat. Commun.">
        <title>The evolution and pathogenic mechanisms of the rice sheath blight pathogen.</title>
        <authorList>
            <person name="Zheng A."/>
            <person name="Lin R."/>
            <person name="Xu L."/>
            <person name="Qin P."/>
            <person name="Tang C."/>
            <person name="Ai P."/>
            <person name="Zhang D."/>
            <person name="Liu Y."/>
            <person name="Sun Z."/>
            <person name="Feng H."/>
            <person name="Wang Y."/>
            <person name="Chen Y."/>
            <person name="Liang X."/>
            <person name="Fu R."/>
            <person name="Li Q."/>
            <person name="Zhang J."/>
            <person name="Yu X."/>
            <person name="Xie Z."/>
            <person name="Ding L."/>
            <person name="Guan P."/>
            <person name="Tang J."/>
            <person name="Liang Y."/>
            <person name="Wang S."/>
            <person name="Deng Q."/>
            <person name="Li S."/>
            <person name="Zhu J."/>
            <person name="Wang L."/>
            <person name="Liu H."/>
            <person name="Li P."/>
        </authorList>
    </citation>
    <scope>NUCLEOTIDE SEQUENCE [LARGE SCALE GENOMIC DNA]</scope>
    <source>
        <strain evidence="21">AG-1 IA</strain>
    </source>
</reference>
<keyword evidence="7 15" id="KW-0547">Nucleotide-binding</keyword>
<dbReference type="PROSITE" id="PS51189">
    <property type="entry name" value="FAT"/>
    <property type="match status" value="1"/>
</dbReference>
<keyword evidence="15" id="KW-0158">Chromosome</keyword>
<evidence type="ECO:0000259" key="17">
    <source>
        <dbReference type="PROSITE" id="PS50290"/>
    </source>
</evidence>
<evidence type="ECO:0000256" key="10">
    <source>
        <dbReference type="ARBA" id="ARBA00022840"/>
    </source>
</evidence>
<keyword evidence="10 15" id="KW-0067">ATP-binding</keyword>
<dbReference type="EMBL" id="AFRT01002462">
    <property type="protein sequence ID" value="ELU37809.1"/>
    <property type="molecule type" value="Genomic_DNA"/>
</dbReference>
<dbReference type="InterPro" id="IPR044107">
    <property type="entry name" value="PIKKc_ATM"/>
</dbReference>
<keyword evidence="5 15" id="KW-0723">Serine/threonine-protein kinase</keyword>
<feature type="domain" description="PI3K/PI4K catalytic" evidence="17">
    <location>
        <begin position="3567"/>
        <end position="3877"/>
    </location>
</feature>
<dbReference type="GO" id="GO:0006281">
    <property type="term" value="P:DNA repair"/>
    <property type="evidence" value="ECO:0007669"/>
    <property type="project" value="UniProtKB-KW"/>
</dbReference>
<dbReference type="GO" id="GO:0005524">
    <property type="term" value="F:ATP binding"/>
    <property type="evidence" value="ECO:0007669"/>
    <property type="project" value="UniProtKB-KW"/>
</dbReference>
<name>L8WN95_THACA</name>
<keyword evidence="9 15" id="KW-0418">Kinase</keyword>
<dbReference type="InterPro" id="IPR011009">
    <property type="entry name" value="Kinase-like_dom_sf"/>
</dbReference>
<evidence type="ECO:0000256" key="2">
    <source>
        <dbReference type="ARBA" id="ARBA00010769"/>
    </source>
</evidence>
<dbReference type="SMART" id="SM01342">
    <property type="entry name" value="TAN"/>
    <property type="match status" value="1"/>
</dbReference>
<dbReference type="OMA" id="DVRLYRM"/>
<evidence type="ECO:0000256" key="14">
    <source>
        <dbReference type="ARBA" id="ARBA00048679"/>
    </source>
</evidence>
<dbReference type="GO" id="GO:0006325">
    <property type="term" value="P:chromatin organization"/>
    <property type="evidence" value="ECO:0007669"/>
    <property type="project" value="UniProtKB-KW"/>
</dbReference>
<evidence type="ECO:0000313" key="20">
    <source>
        <dbReference type="EMBL" id="ELU37809.1"/>
    </source>
</evidence>
<feature type="domain" description="FAT" evidence="18">
    <location>
        <begin position="2874"/>
        <end position="3447"/>
    </location>
</feature>
<evidence type="ECO:0000256" key="1">
    <source>
        <dbReference type="ARBA" id="ARBA00004123"/>
    </source>
</evidence>
<feature type="domain" description="FATC" evidence="19">
    <location>
        <begin position="3885"/>
        <end position="3918"/>
    </location>
</feature>
<keyword evidence="21" id="KW-1185">Reference proteome</keyword>
<dbReference type="EC" id="2.7.11.1" evidence="3 15"/>
<keyword evidence="8 15" id="KW-0227">DNA damage</keyword>
<evidence type="ECO:0000256" key="3">
    <source>
        <dbReference type="ARBA" id="ARBA00012513"/>
    </source>
</evidence>
<evidence type="ECO:0000259" key="19">
    <source>
        <dbReference type="PROSITE" id="PS51190"/>
    </source>
</evidence>
<dbReference type="FunFam" id="3.40.50.12650:FF:000007">
    <property type="entry name" value="DNA cross-link repair 1A protein, variant"/>
    <property type="match status" value="1"/>
</dbReference>
<evidence type="ECO:0000256" key="12">
    <source>
        <dbReference type="ARBA" id="ARBA00023242"/>
    </source>
</evidence>
<dbReference type="Gene3D" id="1.10.1070.11">
    <property type="entry name" value="Phosphatidylinositol 3-/4-kinase, catalytic domain"/>
    <property type="match status" value="1"/>
</dbReference>
<dbReference type="PROSITE" id="PS00916">
    <property type="entry name" value="PI3_4_KINASE_2"/>
    <property type="match status" value="1"/>
</dbReference>
<dbReference type="STRING" id="983506.L8WN95"/>
<feature type="region of interest" description="Disordered" evidence="16">
    <location>
        <begin position="1819"/>
        <end position="1841"/>
    </location>
</feature>
<dbReference type="PANTHER" id="PTHR37079:SF4">
    <property type="entry name" value="SERINE_THREONINE-PROTEIN KINASE ATM"/>
    <property type="match status" value="1"/>
</dbReference>
<evidence type="ECO:0000259" key="18">
    <source>
        <dbReference type="PROSITE" id="PS51189"/>
    </source>
</evidence>
<feature type="region of interest" description="Disordered" evidence="16">
    <location>
        <begin position="1631"/>
        <end position="1656"/>
    </location>
</feature>
<gene>
    <name evidence="20" type="ORF">AG1IA_08172</name>
</gene>
<dbReference type="InterPro" id="IPR021668">
    <property type="entry name" value="TAN"/>
</dbReference>
<dbReference type="GO" id="GO:0035556">
    <property type="term" value="P:intracellular signal transduction"/>
    <property type="evidence" value="ECO:0007669"/>
    <property type="project" value="UniProtKB-ARBA"/>
</dbReference>
<dbReference type="OrthoDB" id="381190at2759"/>
<comment type="catalytic activity">
    <reaction evidence="14">
        <text>L-seryl-[protein] + ATP = O-phospho-L-seryl-[protein] + ADP + H(+)</text>
        <dbReference type="Rhea" id="RHEA:17989"/>
        <dbReference type="Rhea" id="RHEA-COMP:9863"/>
        <dbReference type="Rhea" id="RHEA-COMP:11604"/>
        <dbReference type="ChEBI" id="CHEBI:15378"/>
        <dbReference type="ChEBI" id="CHEBI:29999"/>
        <dbReference type="ChEBI" id="CHEBI:30616"/>
        <dbReference type="ChEBI" id="CHEBI:83421"/>
        <dbReference type="ChEBI" id="CHEBI:456216"/>
        <dbReference type="EC" id="2.7.11.1"/>
    </reaction>
</comment>
<dbReference type="GO" id="GO:0106310">
    <property type="term" value="F:protein serine kinase activity"/>
    <property type="evidence" value="ECO:0007669"/>
    <property type="project" value="RHEA"/>
</dbReference>
<dbReference type="PANTHER" id="PTHR37079">
    <property type="entry name" value="SERINE/THREONINE-PROTEIN KINASE ATM"/>
    <property type="match status" value="1"/>
</dbReference>
<dbReference type="GO" id="GO:0005634">
    <property type="term" value="C:nucleus"/>
    <property type="evidence" value="ECO:0007669"/>
    <property type="project" value="UniProtKB-SubCell"/>
</dbReference>
<comment type="catalytic activity">
    <reaction evidence="13 15">
        <text>L-threonyl-[protein] + ATP = O-phospho-L-threonyl-[protein] + ADP + H(+)</text>
        <dbReference type="Rhea" id="RHEA:46608"/>
        <dbReference type="Rhea" id="RHEA-COMP:11060"/>
        <dbReference type="Rhea" id="RHEA-COMP:11605"/>
        <dbReference type="ChEBI" id="CHEBI:15378"/>
        <dbReference type="ChEBI" id="CHEBI:30013"/>
        <dbReference type="ChEBI" id="CHEBI:30616"/>
        <dbReference type="ChEBI" id="CHEBI:61977"/>
        <dbReference type="ChEBI" id="CHEBI:456216"/>
        <dbReference type="EC" id="2.7.11.1"/>
    </reaction>
</comment>
<dbReference type="Proteomes" id="UP000011668">
    <property type="component" value="Unassembled WGS sequence"/>
</dbReference>
<dbReference type="InterPro" id="IPR003152">
    <property type="entry name" value="FATC_dom"/>
</dbReference>
<dbReference type="CDD" id="cd16273">
    <property type="entry name" value="SNM1A-1C-like_MBL-fold"/>
    <property type="match status" value="1"/>
</dbReference>
<evidence type="ECO:0000313" key="21">
    <source>
        <dbReference type="Proteomes" id="UP000011668"/>
    </source>
</evidence>
<evidence type="ECO:0000256" key="15">
    <source>
        <dbReference type="RuleBase" id="RU365027"/>
    </source>
</evidence>
<evidence type="ECO:0000256" key="7">
    <source>
        <dbReference type="ARBA" id="ARBA00022741"/>
    </source>
</evidence>
<keyword evidence="11" id="KW-0234">DNA repair</keyword>
<dbReference type="CDD" id="cd05171">
    <property type="entry name" value="PIKKc_ATM"/>
    <property type="match status" value="1"/>
</dbReference>
<dbReference type="InterPro" id="IPR000403">
    <property type="entry name" value="PI3/4_kinase_cat_dom"/>
</dbReference>
<dbReference type="Gene3D" id="3.40.50.12650">
    <property type="match status" value="1"/>
</dbReference>
<dbReference type="HOGENOM" id="CLU_000178_11_0_1"/>
<evidence type="ECO:0000256" key="13">
    <source>
        <dbReference type="ARBA" id="ARBA00047899"/>
    </source>
</evidence>
<dbReference type="SUPFAM" id="SSF56281">
    <property type="entry name" value="Metallo-hydrolase/oxidoreductase"/>
    <property type="match status" value="1"/>
</dbReference>
<dbReference type="SUPFAM" id="SSF56112">
    <property type="entry name" value="Protein kinase-like (PK-like)"/>
    <property type="match status" value="1"/>
</dbReference>
<dbReference type="InterPro" id="IPR011084">
    <property type="entry name" value="DRMBL"/>
</dbReference>
<sequence length="3918" mass="437930">MSTPEVSQKRKQDVAAEESHTLLSFFVSKRLKRDSVVPGPSVTPGTHKTGARKPDVIIISDDEGCIGTSPTEDVLDLSFSDPIDYHDHGIHAIEDDAIEDVDVPESSIAIPSETPRCLGNQLLASSVELRTCRVCGLVLLDSTTGIQEISDHIDECLAKPPKSLNGGTDCGHSTPIGVNSIACVNKVLSSYDTPHNSNTLDALMISRQEEEAWDAVDTINNTKRNAKANKFVGKAKVSTRTGDNPKKRKPAPFYKVMPGMPIAVDAFCYGKIPEVTAYFLSHAHSDHYTNLSSSWKNGPIYCSCEMDISVDSAGFNRLEAVTTANLIKHMLRVDSKWVNPLPDNQAVEIPDTGGVRVTLIDGNHCPGSSLFVFSGRQTIDAGDSPIKSPFVGSDRHFTYLHCGDFRACPAHALHPYCFPPQTMVINACAELAKRYIQEDKAIQTKNGKQKSLPALLINPAGKGGWFKPSPKMLAQTQSKALANTSPAGASGDLGRGVLVVVGTYTIGKERIVKAIAKSLSSKIYCNSRKHAVFMCQADPTLHGMLTKDPAAAQVHVLPLGQITIESLSEYLVLNQAQYDRILGFRPTGWTYTPPVGQNIAPTIDQILSQAQAHEYTASDLRPQRGSNPRVTIYGVPYSEHSSFRELTCFALSIDWGRMIATVNVGSVESRQKMQVWFDKWAKHRKERAGTMVEYRCEDYCATALLVIRGGFLGIAMFQDRRCIRGLGVVGYNEYTPSLIWVCLARGWYRMAVSSQQAGCATSVPSTGPLAGLVISFCPDERIPSLQRTYSWCAKDTNSHVRFKPTLTVGFCLPLGALCAQCLRRIEVFQHRQGLGEINTGDHSGEQFVANGSSKATTVRTAPSAQELQWLPGIGAPWPTIQGHVILDFSGAIYYSDPSAWSDTEAHRERSHYPRRIITRRSKTGLVNGKFGSEQYDCQHGHVSQDISTALELLVGKTIRDRTEGMRILQESLKRDSVVNNLDERGDGKAWLYLFQKVFPLVLDEKDKYIKSSGEKMSRRTGTDTAARLEKAAGFVRWLTERSVPNLNRRVIKPLISHLTQMLVHNGNVFLPVALSYVKALRTIAEFRPHMDHLDIDTWSHLMAISFAAVLGTRLSHNLTLENFSDTFDSGINGGSDEEVEDVISPRRKRQRIMSPPAGSGPHLKSTRLDQIEFVALIRALLAHPNASFMMTSIPGAPQAILSSFSQYFIQHPSEGTAHQDAIWALDSALLDLELNRSREIMKFGAQLWFPLLDLWNTKTRAIKEGLVLIFNLLMPLMMESDDAQFPKSDAIARLNAALDGEPGSRSGLEGLSLDAIRLQIIRDRKAIRSAFETSSFRYGADFTSSHALSWTALQLQADCIAQTRKISDAFFYRFKLRHTTTGRQESAIIKSGLVTVVSNQSSPLDPNLSIAGSVIPGRSTLEQALNFDSIRGVLDIAPIACAQEAVSHSISKNPVSEELSLFWTHAIRKTSVTLECRAACHAANAIARNGHLDDQTLFKDIEAFATDLLVQGPSFPHDSVCAFLVECLRIAGRDARLYRKQLEDKVLGWLSESWNVTETVRNNSRARLDTFSLADILELLQASCVMTRRILPIAAPLLPDCVTTEVMLERHQSDLIRDFLIHAQLPAFRPNASRRSGTREPIAPNSLSNTAQIPDSDLTVPNDRARKSSAFLLKSLGTLLAEWDSAKDASLMSREAARRAADLACLALWFEASLVSDGMRSNGRVIKAACSLIQNIIPCISASRWAADERATILVAFSVLINEGEDTIEHTPWKGIMDPDVDTGIKRRALAQMIHRNAPGTEEESKARRGLLQKIWRSSEACRRPPSPPPASPGEEKASGLDADGFSEIRTVNSEGSARAVDSWITSRASCALVSFATRFLTAVPAFQSPTLEPARDRDLLQLLQSCDGHAFFALAPSVFECIRRQYLHMDHSDLESTLDHLGDLLKSYAHPRCEKMQLVLITFLECTIFLWVQRDNSEKDFGVQSRVLLHWLSEMLVTQKILSWKARDKFTVLMSHYIALDPQQSIWSTPSDDEIDALSSEYLPGTMLVNLGTDCDIRVRVRAAEATAGVFRSLKYTDTNPMGGAEFPLLGSFEGMLTRFMALGNVMVVSSSVRRGPYWHLLETCYHSTAFSRHMESILIAVADRMGLANLSQLFEAYASQIAFSTCLAQKDLAQIPFHLLGYNSMQERTEESFRLVGPTLLLVGGLREPVSHGIKQFQDLCKNIGISESQGLRNCFHDVIGLSVVFYHEESLDEETHKLSQEATADLKDVLLKRANDACPPEEVAQDYLIRVAPQIVVSIVRTINGAPDEDISNAFEQQGKRSAAKDFQAFQYYWGEYDFPVHDPVLPAFKPQTVIASLFWFLENHSTLFVESHLAYHVAHHLFTAINKSPLVNEQLRLLRALSIVVACLKQFRKDWTLLRTLIHGYSLLLTQPDLARMAQSALDWCLLSVPKHVAAITSSSPRLEVLGRMGRIAYDYTRESDEFMRHLGDKLMDWVEGVTAKLEKQASTSLGDAQNLHPEILNVLALWPRELKYSELVLRAEELDSDNMSYILQHYASNASKFRTVHRLLSITHHETHYEDSRQSAFAKADFWHLKSCIPLGDEIQNEDAAAFTELLFLNKGNVRTLTSDRHDAHSVDAIHRSSAVKNKRDSTSPLSAILVVLFDLVYSEDPAKVFIAYQTIGRLSNLEVDLVNFPGTPSISRGVQQERAFYPQHAEFPLIIQPRLLDELLVAEDLKNSATDYSLWICTLSSYFCAVLSTIKSQEFFAQLVEVVRTDEIIAKQLLPVLVHAVLQHEDHQLGIPKDRYGTGTARSRISSYFTELLTRDSISISIVDCLIQVVLHLRNFYPLSGPEPRDMLVYNHWLDIDYRLLSEGALRCGAYTTGILFLELYEDRIHDFPDDTVTRSTEEILYDIYSHIDEPDGFYGIKSDDIQSHLIRRFHHEGRWDKAFQFFGAMFESPGASASSTPGVLHSLQSFGFENMAMTMINGSKNAHVPSTDDGYTLGWRTETWDLPVSTDNLPPGSSLYYALRAVHQERDPSVIQLRVCDARRNEMERLRALGSEDMSHIKKSIRALMCIGEVRKFLEPQDSIAFHKTFSSFEDYESLVATRLSLIRANIYKNRAMQIGNIDSEDTKRLLQYEQDLLIKLSQAARDSQKNQIALNSIIRAGNGAQNNGFEFAQEYASVIWANQEQKTAVSFLKQFLSQPEDKCRRSPKDLVPSGTWASDARLEQPMDIREKYFWRAEKMLQELHQHPSHAIVYRRYAEFAEEQYDTALKLSPEVRRLKARMDRKKNELAQIGETLRRSAGNAQLTQQQRKSQALLKADTEQFDRHTESQRVFLEQAIEMYARCLVADDSENNDTIIRFCSLWFANFSDHALNTSVLRGALQQIPSHKFAFLAHQISARLSTTADPSHSNIRNLMARLCHDHPFHTLYQVYALASTSAGGSAVTTSNRRQSRTLAADPQLQTKRDEAARNILERLQQDQSVGKRVVQFVQLCNACLQWAKYSLKQDKALKDSKNKVVPQHMELAKLKDLDVPVSTAYTSIDMTCRYEDNIIRLTRYGTRFSTAGGINLPKINDCIGEDGERYKQLVRFKGEGEDDLRQDAVMEQVFELVNILLKRDRASKRRNLRVRTYKVIPLASQAGLLEFVTNTMPIGGWLLNAHKKDWQPPVCTEHLRKARATGKPQVLLDMFMEIRKNFRPVMRHFFTEAHKLPTAWFDMRLNYQRSVATTSIVGHVLGLGDRHLSNILIHNMTGEVVHIDLGIGRLLPIPETVPFRLTADIVDGLGSTGTEGVFRRCAEETLRVLRDQASVIKTILEVFNHDPLHSWWVISTKASAAPVKIKHIQGTADTDMDGMGLDTAEAEAADRALSSVARKLDTSMSVESTVNDLIATATDPANLSQLFVAGVLFLI</sequence>
<organism evidence="20 21">
    <name type="scientific">Thanatephorus cucumeris (strain AG1-IA)</name>
    <name type="common">Rice sheath blight fungus</name>
    <name type="synonym">Rhizoctonia solani</name>
    <dbReference type="NCBI Taxonomy" id="983506"/>
    <lineage>
        <taxon>Eukaryota</taxon>
        <taxon>Fungi</taxon>
        <taxon>Dikarya</taxon>
        <taxon>Basidiomycota</taxon>
        <taxon>Agaricomycotina</taxon>
        <taxon>Agaricomycetes</taxon>
        <taxon>Cantharellales</taxon>
        <taxon>Ceratobasidiaceae</taxon>
        <taxon>Rhizoctonia</taxon>
        <taxon>Rhizoctonia solani AG-1</taxon>
    </lineage>
</organism>
<keyword evidence="15" id="KW-0779">Telomere</keyword>
<dbReference type="PROSITE" id="PS51190">
    <property type="entry name" value="FATC"/>
    <property type="match status" value="1"/>
</dbReference>
<dbReference type="Pfam" id="PF00454">
    <property type="entry name" value="PI3_PI4_kinase"/>
    <property type="match status" value="1"/>
</dbReference>
<evidence type="ECO:0000256" key="6">
    <source>
        <dbReference type="ARBA" id="ARBA00022679"/>
    </source>
</evidence>
<dbReference type="Pfam" id="PF07522">
    <property type="entry name" value="DRMBL"/>
    <property type="match status" value="1"/>
</dbReference>
<keyword evidence="12 15" id="KW-0539">Nucleus</keyword>
<evidence type="ECO:0000256" key="11">
    <source>
        <dbReference type="ARBA" id="ARBA00023204"/>
    </source>
</evidence>
<keyword evidence="6 15" id="KW-0808">Transferase</keyword>
<dbReference type="Gene3D" id="3.60.15.10">
    <property type="entry name" value="Ribonuclease Z/Hydroxyacylglutathione hydrolase-like"/>
    <property type="match status" value="1"/>
</dbReference>
<dbReference type="InterPro" id="IPR036866">
    <property type="entry name" value="RibonucZ/Hydroxyglut_hydro"/>
</dbReference>
<dbReference type="GO" id="GO:0004674">
    <property type="term" value="F:protein serine/threonine kinase activity"/>
    <property type="evidence" value="ECO:0007669"/>
    <property type="project" value="UniProtKB-KW"/>
</dbReference>
<dbReference type="PROSITE" id="PS50290">
    <property type="entry name" value="PI3_4_KINASE_3"/>
    <property type="match status" value="1"/>
</dbReference>
<proteinExistence type="inferred from homology"/>
<dbReference type="Pfam" id="PF02260">
    <property type="entry name" value="FATC"/>
    <property type="match status" value="1"/>
</dbReference>
<comment type="function">
    <text evidence="15">Serine/threonine protein kinase which activates checkpoint signaling upon genotoxic stresses such as ionizing radiation (IR), ultraviolet light (UV), or DNA replication stalling, thereby acting as a DNA damage sensor. Recognizes the substrate consensus sequence [ST]-Q. Phosphorylates histone H2A to form H2AS128ph (gamma-H2A) at sites of DNA damage, involved in the regulation of DNA damage response mechanism. Required for the control of telomere length and genome stability.</text>
</comment>
<dbReference type="SMART" id="SM00146">
    <property type="entry name" value="PI3Kc"/>
    <property type="match status" value="1"/>
</dbReference>
<protein>
    <recommendedName>
        <fullName evidence="4 15">Serine/threonine-protein kinase Tel1</fullName>
        <ecNumber evidence="3 15">2.7.11.1</ecNumber>
    </recommendedName>
</protein>
<dbReference type="InterPro" id="IPR036940">
    <property type="entry name" value="PI3/4_kinase_cat_sf"/>
</dbReference>
<evidence type="ECO:0000256" key="8">
    <source>
        <dbReference type="ARBA" id="ARBA00022763"/>
    </source>
</evidence>
<comment type="caution">
    <text evidence="20">The sequence shown here is derived from an EMBL/GenBank/DDBJ whole genome shotgun (WGS) entry which is preliminary data.</text>
</comment>
<comment type="similarity">
    <text evidence="2 15">Belongs to the PI3/PI4-kinase family. ATM subfamily.</text>
</comment>
<evidence type="ECO:0000256" key="9">
    <source>
        <dbReference type="ARBA" id="ARBA00022777"/>
    </source>
</evidence>
<evidence type="ECO:0000256" key="4">
    <source>
        <dbReference type="ARBA" id="ARBA00014619"/>
    </source>
</evidence>